<keyword evidence="3" id="KW-1185">Reference proteome</keyword>
<proteinExistence type="predicted"/>
<accession>A0AAV0XC80</accession>
<evidence type="ECO:0000313" key="2">
    <source>
        <dbReference type="EMBL" id="CAI6365955.1"/>
    </source>
</evidence>
<dbReference type="Proteomes" id="UP001160148">
    <property type="component" value="Unassembled WGS sequence"/>
</dbReference>
<gene>
    <name evidence="2" type="ORF">MEUPH1_LOCUS20597</name>
</gene>
<comment type="caution">
    <text evidence="2">The sequence shown here is derived from an EMBL/GenBank/DDBJ whole genome shotgun (WGS) entry which is preliminary data.</text>
</comment>
<reference evidence="2 3" key="1">
    <citation type="submission" date="2023-01" db="EMBL/GenBank/DDBJ databases">
        <authorList>
            <person name="Whitehead M."/>
        </authorList>
    </citation>
    <scope>NUCLEOTIDE SEQUENCE [LARGE SCALE GENOMIC DNA]</scope>
</reference>
<name>A0AAV0XC80_9HEMI</name>
<protein>
    <submittedName>
        <fullName evidence="2">Uncharacterized protein</fullName>
    </submittedName>
</protein>
<organism evidence="2 3">
    <name type="scientific">Macrosiphum euphorbiae</name>
    <name type="common">potato aphid</name>
    <dbReference type="NCBI Taxonomy" id="13131"/>
    <lineage>
        <taxon>Eukaryota</taxon>
        <taxon>Metazoa</taxon>
        <taxon>Ecdysozoa</taxon>
        <taxon>Arthropoda</taxon>
        <taxon>Hexapoda</taxon>
        <taxon>Insecta</taxon>
        <taxon>Pterygota</taxon>
        <taxon>Neoptera</taxon>
        <taxon>Paraneoptera</taxon>
        <taxon>Hemiptera</taxon>
        <taxon>Sternorrhyncha</taxon>
        <taxon>Aphidomorpha</taxon>
        <taxon>Aphidoidea</taxon>
        <taxon>Aphididae</taxon>
        <taxon>Macrosiphini</taxon>
        <taxon>Macrosiphum</taxon>
    </lineage>
</organism>
<dbReference type="AlphaFoldDB" id="A0AAV0XC80"/>
<evidence type="ECO:0000313" key="3">
    <source>
        <dbReference type="Proteomes" id="UP001160148"/>
    </source>
</evidence>
<feature type="region of interest" description="Disordered" evidence="1">
    <location>
        <begin position="1"/>
        <end position="20"/>
    </location>
</feature>
<sequence length="92" mass="10587">MKINKSLVREEDGGATYGVPNRDASYDCRHCFQLGNGRTMPPPPTINTYIHVKQCYHPSAATVRYRISYTRVDIRARRVQFASYERCIDTTT</sequence>
<evidence type="ECO:0000256" key="1">
    <source>
        <dbReference type="SAM" id="MobiDB-lite"/>
    </source>
</evidence>
<dbReference type="EMBL" id="CARXXK010000004">
    <property type="protein sequence ID" value="CAI6365955.1"/>
    <property type="molecule type" value="Genomic_DNA"/>
</dbReference>